<evidence type="ECO:0000313" key="2">
    <source>
        <dbReference type="EMBL" id="MDO6575556.1"/>
    </source>
</evidence>
<dbReference type="AlphaFoldDB" id="A0AAW7YTP6"/>
<keyword evidence="2" id="KW-0012">Acyltransferase</keyword>
<dbReference type="RefSeq" id="WP_303522667.1">
    <property type="nucleotide sequence ID" value="NZ_JAUOQO010000867.1"/>
</dbReference>
<feature type="non-terminal residue" evidence="2">
    <location>
        <position position="1"/>
    </location>
</feature>
<proteinExistence type="predicted"/>
<dbReference type="EMBL" id="JAUOQO010000867">
    <property type="protein sequence ID" value="MDO6575556.1"/>
    <property type="molecule type" value="Genomic_DNA"/>
</dbReference>
<protein>
    <submittedName>
        <fullName evidence="2">GNAT family N-acetyltransferase</fullName>
        <ecNumber evidence="2">2.3.1.-</ecNumber>
    </submittedName>
</protein>
<dbReference type="Proteomes" id="UP001170310">
    <property type="component" value="Unassembled WGS sequence"/>
</dbReference>
<organism evidence="2 3">
    <name type="scientific">Staphylococcus pasteuri_A</name>
    <dbReference type="NCBI Taxonomy" id="3062664"/>
    <lineage>
        <taxon>Bacteria</taxon>
        <taxon>Bacillati</taxon>
        <taxon>Bacillota</taxon>
        <taxon>Bacilli</taxon>
        <taxon>Bacillales</taxon>
        <taxon>Staphylococcaceae</taxon>
        <taxon>Staphylococcus</taxon>
    </lineage>
</organism>
<dbReference type="PROSITE" id="PS51186">
    <property type="entry name" value="GNAT"/>
    <property type="match status" value="1"/>
</dbReference>
<reference evidence="2" key="1">
    <citation type="submission" date="2023-07" db="EMBL/GenBank/DDBJ databases">
        <title>Genome content predicts the carbon catabolic preferences of heterotrophic bacteria.</title>
        <authorList>
            <person name="Gralka M."/>
        </authorList>
    </citation>
    <scope>NUCLEOTIDE SEQUENCE</scope>
    <source>
        <strain evidence="2">E2R20</strain>
    </source>
</reference>
<dbReference type="InterPro" id="IPR000182">
    <property type="entry name" value="GNAT_dom"/>
</dbReference>
<accession>A0AAW7YTP6</accession>
<comment type="caution">
    <text evidence="2">The sequence shown here is derived from an EMBL/GenBank/DDBJ whole genome shotgun (WGS) entry which is preliminary data.</text>
</comment>
<dbReference type="EC" id="2.3.1.-" evidence="2"/>
<dbReference type="SUPFAM" id="SSF55729">
    <property type="entry name" value="Acyl-CoA N-acyltransferases (Nat)"/>
    <property type="match status" value="1"/>
</dbReference>
<gene>
    <name evidence="2" type="ORF">Q4528_15700</name>
</gene>
<evidence type="ECO:0000313" key="3">
    <source>
        <dbReference type="Proteomes" id="UP001170310"/>
    </source>
</evidence>
<keyword evidence="3" id="KW-1185">Reference proteome</keyword>
<keyword evidence="2" id="KW-0808">Transferase</keyword>
<sequence>PVDYSYWQQRLKAERCFVALQAETVVGFIELEGCNIDCCYVSPKYQTKGIALQMLQYIEAIARQQQREYLFVDASKVARG</sequence>
<dbReference type="Gene3D" id="3.40.630.30">
    <property type="match status" value="1"/>
</dbReference>
<dbReference type="InterPro" id="IPR016181">
    <property type="entry name" value="Acyl_CoA_acyltransferase"/>
</dbReference>
<dbReference type="Pfam" id="PF00583">
    <property type="entry name" value="Acetyltransf_1"/>
    <property type="match status" value="1"/>
</dbReference>
<feature type="domain" description="N-acetyltransferase" evidence="1">
    <location>
        <begin position="1"/>
        <end position="80"/>
    </location>
</feature>
<feature type="non-terminal residue" evidence="2">
    <location>
        <position position="80"/>
    </location>
</feature>
<dbReference type="GO" id="GO:0016747">
    <property type="term" value="F:acyltransferase activity, transferring groups other than amino-acyl groups"/>
    <property type="evidence" value="ECO:0007669"/>
    <property type="project" value="InterPro"/>
</dbReference>
<name>A0AAW7YTP6_9STAP</name>
<evidence type="ECO:0000259" key="1">
    <source>
        <dbReference type="PROSITE" id="PS51186"/>
    </source>
</evidence>
<dbReference type="CDD" id="cd04301">
    <property type="entry name" value="NAT_SF"/>
    <property type="match status" value="1"/>
</dbReference>